<evidence type="ECO:0000313" key="2">
    <source>
        <dbReference type="Proteomes" id="UP001266305"/>
    </source>
</evidence>
<sequence>MLLLAAAFLVAFVLLLYMVSPLISPKPLGLPGAHVVVSGLLLLHTDLPALEAFPPRRPRR</sequence>
<gene>
    <name evidence="1" type="ORF">P7K49_028004</name>
</gene>
<organism evidence="1 2">
    <name type="scientific">Saguinus oedipus</name>
    <name type="common">Cotton-top tamarin</name>
    <name type="synonym">Oedipomidas oedipus</name>
    <dbReference type="NCBI Taxonomy" id="9490"/>
    <lineage>
        <taxon>Eukaryota</taxon>
        <taxon>Metazoa</taxon>
        <taxon>Chordata</taxon>
        <taxon>Craniata</taxon>
        <taxon>Vertebrata</taxon>
        <taxon>Euteleostomi</taxon>
        <taxon>Mammalia</taxon>
        <taxon>Eutheria</taxon>
        <taxon>Euarchontoglires</taxon>
        <taxon>Primates</taxon>
        <taxon>Haplorrhini</taxon>
        <taxon>Platyrrhini</taxon>
        <taxon>Cebidae</taxon>
        <taxon>Callitrichinae</taxon>
        <taxon>Saguinus</taxon>
    </lineage>
</organism>
<dbReference type="Proteomes" id="UP001266305">
    <property type="component" value="Unassembled WGS sequence"/>
</dbReference>
<proteinExistence type="predicted"/>
<keyword evidence="2" id="KW-1185">Reference proteome</keyword>
<comment type="caution">
    <text evidence="1">The sequence shown here is derived from an EMBL/GenBank/DDBJ whole genome shotgun (WGS) entry which is preliminary data.</text>
</comment>
<protein>
    <submittedName>
        <fullName evidence="1">Uncharacterized protein</fullName>
    </submittedName>
</protein>
<reference evidence="1 2" key="1">
    <citation type="submission" date="2023-05" db="EMBL/GenBank/DDBJ databases">
        <title>B98-5 Cell Line De Novo Hybrid Assembly: An Optical Mapping Approach.</title>
        <authorList>
            <person name="Kananen K."/>
            <person name="Auerbach J.A."/>
            <person name="Kautto E."/>
            <person name="Blachly J.S."/>
        </authorList>
    </citation>
    <scope>NUCLEOTIDE SEQUENCE [LARGE SCALE GENOMIC DNA]</scope>
    <source>
        <strain evidence="1">B95-8</strain>
        <tissue evidence="1">Cell line</tissue>
    </source>
</reference>
<dbReference type="EMBL" id="JASSZA010000014">
    <property type="protein sequence ID" value="KAK2094266.1"/>
    <property type="molecule type" value="Genomic_DNA"/>
</dbReference>
<name>A0ABQ9UBJ5_SAGOE</name>
<evidence type="ECO:0000313" key="1">
    <source>
        <dbReference type="EMBL" id="KAK2094266.1"/>
    </source>
</evidence>
<accession>A0ABQ9UBJ5</accession>